<keyword evidence="14" id="KW-0206">Cytoskeleton</keyword>
<evidence type="ECO:0000259" key="20">
    <source>
        <dbReference type="Pfam" id="PF09311"/>
    </source>
</evidence>
<keyword evidence="15" id="KW-0966">Cell projection</keyword>
<organism evidence="21">
    <name type="scientific">Salmo salar</name>
    <name type="common">Atlantic salmon</name>
    <dbReference type="NCBI Taxonomy" id="8030"/>
    <lineage>
        <taxon>Eukaryota</taxon>
        <taxon>Metazoa</taxon>
        <taxon>Chordata</taxon>
        <taxon>Craniata</taxon>
        <taxon>Vertebrata</taxon>
        <taxon>Euteleostomi</taxon>
        <taxon>Actinopterygii</taxon>
        <taxon>Neopterygii</taxon>
        <taxon>Teleostei</taxon>
        <taxon>Protacanthopterygii</taxon>
        <taxon>Salmoniformes</taxon>
        <taxon>Salmonidae</taxon>
        <taxon>Salmoninae</taxon>
        <taxon>Salmo</taxon>
    </lineage>
</organism>
<feature type="region of interest" description="Disordered" evidence="18">
    <location>
        <begin position="81"/>
        <end position="154"/>
    </location>
</feature>
<dbReference type="PaxDb" id="8030-ENSSSAP00000004135"/>
<comment type="function">
    <text evidence="16">Plays a role in membrane trafficking and in homotypic early endosome fusion. Participates in arteriogenesis by regulating vascular endothelial growth factor receptor 2/VEGFR2 cell surface expression and endosomal trafficking. By interacting with SDCCAG8, localizes to centrosomes and plays a critical role in ciliogenesis.</text>
</comment>
<dbReference type="Pfam" id="PF03528">
    <property type="entry name" value="Rabaptin"/>
    <property type="match status" value="1"/>
</dbReference>
<evidence type="ECO:0000256" key="1">
    <source>
        <dbReference type="ARBA" id="ARBA00004120"/>
    </source>
</evidence>
<dbReference type="GO" id="GO:0006897">
    <property type="term" value="P:endocytosis"/>
    <property type="evidence" value="ECO:0007669"/>
    <property type="project" value="UniProtKB-KW"/>
</dbReference>
<reference evidence="21 23" key="2">
    <citation type="journal article" date="2010" name="BMC Genomics">
        <title>Salmo salar and Esox lucius full-length cDNA sequences reveal changes in evolutionary pressures on a post-tetraploidization genome.</title>
        <authorList>
            <person name="Leong J.S."/>
            <person name="Jantzen S.G."/>
            <person name="von Schalburg K.R."/>
            <person name="Cooper G.A."/>
            <person name="Messmer A.M."/>
            <person name="Liao N.Y."/>
            <person name="Munro S."/>
            <person name="Moore R."/>
            <person name="Holt R.A."/>
            <person name="Jones S.J."/>
            <person name="Davidson W.S."/>
            <person name="Koop B.F."/>
        </authorList>
    </citation>
    <scope>NUCLEOTIDE SEQUENCE</scope>
    <source>
        <tissue evidence="21">Brain</tissue>
    </source>
</reference>
<dbReference type="Proteomes" id="UP001652741">
    <property type="component" value="Chromosome ssa03"/>
</dbReference>
<keyword evidence="11" id="KW-0970">Cilium biogenesis/degradation</keyword>
<keyword evidence="10" id="KW-0967">Endosome</keyword>
<evidence type="ECO:0000313" key="23">
    <source>
        <dbReference type="RefSeq" id="NP_001167284.1"/>
    </source>
</evidence>
<dbReference type="RefSeq" id="NP_001167284.1">
    <property type="nucleotide sequence ID" value="NM_001173813.1"/>
</dbReference>
<feature type="coiled-coil region" evidence="17">
    <location>
        <begin position="213"/>
        <end position="279"/>
    </location>
</feature>
<dbReference type="Gene3D" id="1.20.5.340">
    <property type="match status" value="1"/>
</dbReference>
<comment type="similarity">
    <text evidence="4">Belongs to the rabaptin family.</text>
</comment>
<evidence type="ECO:0000256" key="13">
    <source>
        <dbReference type="ARBA" id="ARBA00023054"/>
    </source>
</evidence>
<evidence type="ECO:0000256" key="10">
    <source>
        <dbReference type="ARBA" id="ARBA00022753"/>
    </source>
</evidence>
<keyword evidence="12" id="KW-0653">Protein transport</keyword>
<dbReference type="OrthoDB" id="79940at2759"/>
<dbReference type="CTD" id="79874"/>
<evidence type="ECO:0000256" key="17">
    <source>
        <dbReference type="SAM" id="Coils"/>
    </source>
</evidence>
<name>C0HB57_SALSA</name>
<evidence type="ECO:0000256" key="7">
    <source>
        <dbReference type="ARBA" id="ARBA00022490"/>
    </source>
</evidence>
<dbReference type="Bgee" id="ENSSSAG00000002044">
    <property type="expression patterns" value="Expressed in midgut and 24 other cell types or tissues"/>
</dbReference>
<evidence type="ECO:0000313" key="22">
    <source>
        <dbReference type="Proteomes" id="UP001652741"/>
    </source>
</evidence>
<dbReference type="GO" id="GO:0005096">
    <property type="term" value="F:GTPase activator activity"/>
    <property type="evidence" value="ECO:0007669"/>
    <property type="project" value="InterPro"/>
</dbReference>
<evidence type="ECO:0000259" key="19">
    <source>
        <dbReference type="Pfam" id="PF03528"/>
    </source>
</evidence>
<accession>C0HB57</accession>
<sequence length="479" mass="53380">MEPSEKYQNDDTDAIESLQAQLAGCRAQLEHWQGVATICEQSKQEELGELQKQCDQEMQSLQEALRETASQYEARISTLQSERAQWRRASVQSQGSVKKDRLEAGAMQSERQSTDSPTNTLREPGTDGWDSQPAEAEGPGEGPGEGEGAGLEGYFSQNCDFASFSSFSLDTPSLPRRPPPQEDTASLVSTGTLVPEAIYLPPPGHRLVTHTEWDSLNTQVEELKGELSRLRDERTELESELDTQTTETHKHVSVLQSQVQTSEALLQELQKSFNQSQNAVHSRLAELSLSQRRVCSELSRLKGEEIEETDGAGDANRPLGPTLQGAHSEERLLIEIVNLKEQLETRVEESEVLQVQLSSLKTEMERVQCQKEKLQLELQTCRTELQGLRVALSHLQGDSKTLTHDKASLQQQCLELRSQIISMRSQVDTSQTVQRDFVQLSQSLQVKLELIRQAETLDQVRDILEEGLPEEGAPPAGAT</sequence>
<reference evidence="21" key="3">
    <citation type="submission" date="2010-08" db="EMBL/GenBank/DDBJ databases">
        <authorList>
            <consortium name="cGRASP (B.F. Koop &amp; W.S. Davidson)"/>
        </authorList>
    </citation>
    <scope>NUCLEOTIDE SEQUENCE</scope>
    <source>
        <tissue evidence="21">Brain</tissue>
    </source>
</reference>
<feature type="compositionally biased region" description="Polar residues" evidence="18">
    <location>
        <begin position="109"/>
        <end position="121"/>
    </location>
</feature>
<dbReference type="PANTHER" id="PTHR31179">
    <property type="entry name" value="RAB GTPASE-BINDING EFFECTOR PROTEIN"/>
    <property type="match status" value="1"/>
</dbReference>
<keyword evidence="22" id="KW-1185">Reference proteome</keyword>
<dbReference type="Pfam" id="PF09311">
    <property type="entry name" value="Rab5-bind"/>
    <property type="match status" value="2"/>
</dbReference>
<dbReference type="InterPro" id="IPR018514">
    <property type="entry name" value="Rabaptin_CC"/>
</dbReference>
<evidence type="ECO:0000256" key="6">
    <source>
        <dbReference type="ARBA" id="ARBA00022448"/>
    </source>
</evidence>
<keyword evidence="8" id="KW-0597">Phosphoprotein</keyword>
<comment type="subcellular location">
    <subcellularLocation>
        <location evidence="1">Cytoplasm</location>
        <location evidence="1">Cytoskeleton</location>
        <location evidence="1">Cilium basal body</location>
    </subcellularLocation>
    <subcellularLocation>
        <location evidence="2">Cytoplasm</location>
        <location evidence="2">Cytoskeleton</location>
        <location evidence="2">Microtubule organizing center</location>
        <location evidence="2">Centrosome</location>
    </subcellularLocation>
    <subcellularLocation>
        <location evidence="3">Early endosome</location>
    </subcellularLocation>
</comment>
<feature type="domain" description="Rabaptin GTPase-Rab5 binding" evidence="20">
    <location>
        <begin position="219"/>
        <end position="303"/>
    </location>
</feature>
<evidence type="ECO:0000256" key="8">
    <source>
        <dbReference type="ARBA" id="ARBA00022553"/>
    </source>
</evidence>
<dbReference type="GO" id="GO:0005769">
    <property type="term" value="C:early endosome"/>
    <property type="evidence" value="ECO:0007669"/>
    <property type="project" value="UniProtKB-SubCell"/>
</dbReference>
<evidence type="ECO:0000256" key="9">
    <source>
        <dbReference type="ARBA" id="ARBA00022583"/>
    </source>
</evidence>
<dbReference type="GO" id="GO:0015031">
    <property type="term" value="P:protein transport"/>
    <property type="evidence" value="ECO:0007669"/>
    <property type="project" value="UniProtKB-KW"/>
</dbReference>
<evidence type="ECO:0000313" key="21">
    <source>
        <dbReference type="EMBL" id="ACN11276.1"/>
    </source>
</evidence>
<dbReference type="OMA" id="ESWPHAP"/>
<dbReference type="GO" id="GO:0005813">
    <property type="term" value="C:centrosome"/>
    <property type="evidence" value="ECO:0007669"/>
    <property type="project" value="UniProtKB-SubCell"/>
</dbReference>
<evidence type="ECO:0000256" key="11">
    <source>
        <dbReference type="ARBA" id="ARBA00022794"/>
    </source>
</evidence>
<reference evidence="21" key="1">
    <citation type="submission" date="2009-02" db="EMBL/GenBank/DDBJ databases">
        <authorList>
            <consortium name="cGRASP (B.F. Koop &amp; W.S. Davidson)"/>
            <person name="Leong J."/>
            <person name="von Schalburg K."/>
            <person name="Cooper G."/>
            <person name="Moore R."/>
            <person name="Holt R."/>
            <person name="Davidson W.S."/>
            <person name="Koop B.F."/>
        </authorList>
    </citation>
    <scope>NUCLEOTIDE SEQUENCE</scope>
    <source>
        <tissue evidence="21">Brain</tissue>
    </source>
</reference>
<dbReference type="STRING" id="8030.ENSSSAP00000004135"/>
<evidence type="ECO:0000256" key="5">
    <source>
        <dbReference type="ARBA" id="ARBA00019765"/>
    </source>
</evidence>
<gene>
    <name evidence="21" type="primary">RABE2</name>
    <name evidence="23" type="synonym">rabe2</name>
</gene>
<dbReference type="KEGG" id="sasa:100380528"/>
<dbReference type="GeneID" id="100380528"/>
<dbReference type="EMBL" id="BT059563">
    <property type="protein sequence ID" value="ACN11276.1"/>
    <property type="molecule type" value="mRNA"/>
</dbReference>
<dbReference type="SUPFAM" id="SSF103652">
    <property type="entry name" value="G protein-binding domain"/>
    <property type="match status" value="2"/>
</dbReference>
<keyword evidence="9" id="KW-0254">Endocytosis</keyword>
<feature type="coiled-coil region" evidence="17">
    <location>
        <begin position="350"/>
        <end position="391"/>
    </location>
</feature>
<keyword evidence="7" id="KW-0963">Cytoplasm</keyword>
<evidence type="ECO:0000256" key="15">
    <source>
        <dbReference type="ARBA" id="ARBA00023273"/>
    </source>
</evidence>
<reference evidence="23" key="4">
    <citation type="submission" date="2025-04" db="UniProtKB">
        <authorList>
            <consortium name="RefSeq"/>
        </authorList>
    </citation>
    <scope>IDENTIFICATION</scope>
</reference>
<dbReference type="AlphaFoldDB" id="C0HB57"/>
<evidence type="ECO:0000256" key="3">
    <source>
        <dbReference type="ARBA" id="ARBA00004412"/>
    </source>
</evidence>
<feature type="domain" description="Rabaptin coiled-coil" evidence="19">
    <location>
        <begin position="12"/>
        <end position="105"/>
    </location>
</feature>
<dbReference type="GO" id="GO:0008083">
    <property type="term" value="F:growth factor activity"/>
    <property type="evidence" value="ECO:0007669"/>
    <property type="project" value="InterPro"/>
</dbReference>
<evidence type="ECO:0000256" key="14">
    <source>
        <dbReference type="ARBA" id="ARBA00023212"/>
    </source>
</evidence>
<feature type="domain" description="Rabaptin GTPase-Rab5 binding" evidence="20">
    <location>
        <begin position="328"/>
        <end position="455"/>
    </location>
</feature>
<evidence type="ECO:0000256" key="4">
    <source>
        <dbReference type="ARBA" id="ARBA00006603"/>
    </source>
</evidence>
<proteinExistence type="evidence at transcript level"/>
<keyword evidence="13 17" id="KW-0175">Coiled coil</keyword>
<evidence type="ECO:0000256" key="2">
    <source>
        <dbReference type="ARBA" id="ARBA00004300"/>
    </source>
</evidence>
<evidence type="ECO:0000256" key="12">
    <source>
        <dbReference type="ARBA" id="ARBA00022927"/>
    </source>
</evidence>
<dbReference type="InterPro" id="IPR003914">
    <property type="entry name" value="Rabaptin"/>
</dbReference>
<dbReference type="PANTHER" id="PTHR31179:SF6">
    <property type="entry name" value="RAB GTPASE-BINDING EFFECTOR PROTEIN 2"/>
    <property type="match status" value="1"/>
</dbReference>
<dbReference type="GO" id="GO:0030030">
    <property type="term" value="P:cell projection organization"/>
    <property type="evidence" value="ECO:0007669"/>
    <property type="project" value="UniProtKB-KW"/>
</dbReference>
<keyword evidence="6" id="KW-0813">Transport</keyword>
<dbReference type="Gene3D" id="1.20.5.730">
    <property type="entry name" value="Single helix bin"/>
    <property type="match status" value="1"/>
</dbReference>
<protein>
    <recommendedName>
        <fullName evidence="5">Rab GTPase-binding effector protein 2</fullName>
    </recommendedName>
</protein>
<dbReference type="InterPro" id="IPR015390">
    <property type="entry name" value="Rabaptin_Rab5-bd_dom"/>
</dbReference>
<evidence type="ECO:0000256" key="18">
    <source>
        <dbReference type="SAM" id="MobiDB-lite"/>
    </source>
</evidence>
<feature type="compositionally biased region" description="Gly residues" evidence="18">
    <location>
        <begin position="139"/>
        <end position="151"/>
    </location>
</feature>
<evidence type="ECO:0000256" key="16">
    <source>
        <dbReference type="ARBA" id="ARBA00045310"/>
    </source>
</evidence>